<dbReference type="AlphaFoldDB" id="A0A6N7ZGP8"/>
<comment type="caution">
    <text evidence="1">The sequence shown here is derived from an EMBL/GenBank/DDBJ whole genome shotgun (WGS) entry which is preliminary data.</text>
</comment>
<evidence type="ECO:0000313" key="2">
    <source>
        <dbReference type="Proteomes" id="UP000440668"/>
    </source>
</evidence>
<dbReference type="Proteomes" id="UP000440668">
    <property type="component" value="Unassembled WGS sequence"/>
</dbReference>
<gene>
    <name evidence="1" type="ORF">GJV82_06510</name>
</gene>
<protein>
    <submittedName>
        <fullName evidence="1">Uncharacterized protein</fullName>
    </submittedName>
</protein>
<accession>A0A6N7ZGP8</accession>
<reference evidence="1 2" key="1">
    <citation type="submission" date="2019-11" db="EMBL/GenBank/DDBJ databases">
        <title>Cellulosimicrobium composti sp. nov. isolated from a compost.</title>
        <authorList>
            <person name="Yang Y."/>
        </authorList>
    </citation>
    <scope>NUCLEOTIDE SEQUENCE [LARGE SCALE GENOMIC DNA]</scope>
    <source>
        <strain evidence="1 2">BIT-GX5</strain>
    </source>
</reference>
<organism evidence="1 2">
    <name type="scientific">Cellulosimicrobium composti</name>
    <dbReference type="NCBI Taxonomy" id="2672572"/>
    <lineage>
        <taxon>Bacteria</taxon>
        <taxon>Bacillati</taxon>
        <taxon>Actinomycetota</taxon>
        <taxon>Actinomycetes</taxon>
        <taxon>Micrococcales</taxon>
        <taxon>Promicromonosporaceae</taxon>
        <taxon>Cellulosimicrobium</taxon>
    </lineage>
</organism>
<sequence length="103" mass="11061">MPHRARQAHNGCREVVAVATLERAREAKAALRDELAGLDGVTGVGIARAHMAGAPQRGDRPQRTVDDWLLRVNVTSDDVEVPDTVDGVDVEVRVVGDITASRV</sequence>
<proteinExistence type="predicted"/>
<evidence type="ECO:0000313" key="1">
    <source>
        <dbReference type="EMBL" id="MTG88596.1"/>
    </source>
</evidence>
<name>A0A6N7ZGP8_9MICO</name>
<dbReference type="EMBL" id="WMKA01000010">
    <property type="protein sequence ID" value="MTG88596.1"/>
    <property type="molecule type" value="Genomic_DNA"/>
</dbReference>